<evidence type="ECO:0000313" key="13">
    <source>
        <dbReference type="EMBL" id="QPD00499.1"/>
    </source>
</evidence>
<evidence type="ECO:0000256" key="6">
    <source>
        <dbReference type="ARBA" id="ARBA00022692"/>
    </source>
</evidence>
<keyword evidence="4 9" id="KW-1003">Cell membrane</keyword>
<organism evidence="13 14">
    <name type="scientific">Qipengyuania soli</name>
    <dbReference type="NCBI Taxonomy" id="2782568"/>
    <lineage>
        <taxon>Bacteria</taxon>
        <taxon>Pseudomonadati</taxon>
        <taxon>Pseudomonadota</taxon>
        <taxon>Alphaproteobacteria</taxon>
        <taxon>Sphingomonadales</taxon>
        <taxon>Erythrobacteraceae</taxon>
        <taxon>Qipengyuania</taxon>
    </lineage>
</organism>
<evidence type="ECO:0000259" key="11">
    <source>
        <dbReference type="Pfam" id="PF25994"/>
    </source>
</evidence>
<dbReference type="PANTHER" id="PTHR30386">
    <property type="entry name" value="MEMBRANE FUSION SUBUNIT OF EMRAB-TOLC MULTIDRUG EFFLUX PUMP"/>
    <property type="match status" value="1"/>
</dbReference>
<keyword evidence="3 9" id="KW-0813">Transport</keyword>
<sequence length="424" mass="45379">MVNAIEPRTASRWLFWGIVGFFVIFLAWASLAEVDRTVRGMGRVISSSELQVISSLEGGVVEEILVTTGQAVKADDPLLRLDPTETGSSLGSTSATAGALEMKVARLEAEIAGRAPRFPAPADEEAARQLRVEQALYSSRQADLQSALTSSRAQLARSRQMVTEAERQVDAVASRASAARSEADLLRPLVEQGIEPRLSLVRAESQAASAEAELAGARAAVGRAQAQVTEAGANLDRVARDWRAQAANELALAQAELGSRSAAIPALQERLARTTLRSPVAGTVNRVLVNTRGSAVSTGQPLVEIAPSDDTLLVEVRIRPQDIGTVRIGQQARIGITAFDQAVYGKLEGKVVTISPDSIVDEKRGEVYYLVRVRTEAEALPSDKGDLAIGPGMVADVSLLGDKRTVLQYILTPLLRFRDTALRE</sequence>
<feature type="coiled-coil region" evidence="10">
    <location>
        <begin position="148"/>
        <end position="227"/>
    </location>
</feature>
<feature type="transmembrane region" description="Helical" evidence="9">
    <location>
        <begin position="13"/>
        <end position="31"/>
    </location>
</feature>
<evidence type="ECO:0000256" key="4">
    <source>
        <dbReference type="ARBA" id="ARBA00022475"/>
    </source>
</evidence>
<evidence type="ECO:0000313" key="14">
    <source>
        <dbReference type="Proteomes" id="UP000594459"/>
    </source>
</evidence>
<evidence type="ECO:0000256" key="2">
    <source>
        <dbReference type="ARBA" id="ARBA00009477"/>
    </source>
</evidence>
<dbReference type="AlphaFoldDB" id="A0A7S8F7N1"/>
<keyword evidence="10" id="KW-0175">Coiled coil</keyword>
<keyword evidence="8 9" id="KW-0472">Membrane</keyword>
<dbReference type="SUPFAM" id="SSF111369">
    <property type="entry name" value="HlyD-like secretion proteins"/>
    <property type="match status" value="1"/>
</dbReference>
<dbReference type="NCBIfam" id="TIGR01843">
    <property type="entry name" value="type_I_hlyD"/>
    <property type="match status" value="1"/>
</dbReference>
<dbReference type="GO" id="GO:0015031">
    <property type="term" value="P:protein transport"/>
    <property type="evidence" value="ECO:0007669"/>
    <property type="project" value="InterPro"/>
</dbReference>
<protein>
    <recommendedName>
        <fullName evidence="9">Membrane fusion protein (MFP) family protein</fullName>
    </recommendedName>
</protein>
<dbReference type="GO" id="GO:0005886">
    <property type="term" value="C:plasma membrane"/>
    <property type="evidence" value="ECO:0007669"/>
    <property type="project" value="UniProtKB-SubCell"/>
</dbReference>
<dbReference type="Pfam" id="PF26002">
    <property type="entry name" value="Beta-barrel_AprE"/>
    <property type="match status" value="1"/>
</dbReference>
<dbReference type="InterPro" id="IPR010129">
    <property type="entry name" value="T1SS_HlyD"/>
</dbReference>
<dbReference type="InterPro" id="IPR058982">
    <property type="entry name" value="Beta-barrel_AprE"/>
</dbReference>
<reference evidence="13 14" key="1">
    <citation type="submission" date="2020-11" db="EMBL/GenBank/DDBJ databases">
        <title>The genome sequence of Erythrobacter sp. 6D36.</title>
        <authorList>
            <person name="Liu Y."/>
        </authorList>
    </citation>
    <scope>NUCLEOTIDE SEQUENCE [LARGE SCALE GENOMIC DNA]</scope>
    <source>
        <strain evidence="13 14">6D36</strain>
    </source>
</reference>
<dbReference type="EMBL" id="CP064654">
    <property type="protein sequence ID" value="QPD00499.1"/>
    <property type="molecule type" value="Genomic_DNA"/>
</dbReference>
<keyword evidence="14" id="KW-1185">Reference proteome</keyword>
<dbReference type="Gene3D" id="2.40.30.170">
    <property type="match status" value="1"/>
</dbReference>
<dbReference type="Gene3D" id="2.40.50.100">
    <property type="match status" value="2"/>
</dbReference>
<evidence type="ECO:0000256" key="9">
    <source>
        <dbReference type="RuleBase" id="RU365093"/>
    </source>
</evidence>
<comment type="subcellular location">
    <subcellularLocation>
        <location evidence="1 9">Cell inner membrane</location>
        <topology evidence="1 9">Single-pass membrane protein</topology>
    </subcellularLocation>
</comment>
<dbReference type="Proteomes" id="UP000594459">
    <property type="component" value="Chromosome"/>
</dbReference>
<dbReference type="PANTHER" id="PTHR30386:SF26">
    <property type="entry name" value="TRANSPORT PROTEIN COMB"/>
    <property type="match status" value="1"/>
</dbReference>
<dbReference type="KEGG" id="qso:IRL76_10520"/>
<dbReference type="Gene3D" id="1.10.287.470">
    <property type="entry name" value="Helix hairpin bin"/>
    <property type="match status" value="1"/>
</dbReference>
<feature type="domain" description="AprE-like long alpha-helical hairpin" evidence="11">
    <location>
        <begin position="88"/>
        <end position="269"/>
    </location>
</feature>
<evidence type="ECO:0000256" key="10">
    <source>
        <dbReference type="SAM" id="Coils"/>
    </source>
</evidence>
<proteinExistence type="inferred from homology"/>
<evidence type="ECO:0000256" key="8">
    <source>
        <dbReference type="ARBA" id="ARBA00023136"/>
    </source>
</evidence>
<evidence type="ECO:0000259" key="12">
    <source>
        <dbReference type="Pfam" id="PF26002"/>
    </source>
</evidence>
<name>A0A7S8F7N1_9SPHN</name>
<feature type="domain" description="AprE-like beta-barrel" evidence="12">
    <location>
        <begin position="312"/>
        <end position="399"/>
    </location>
</feature>
<dbReference type="PRINTS" id="PR01490">
    <property type="entry name" value="RTXTOXIND"/>
</dbReference>
<evidence type="ECO:0000256" key="1">
    <source>
        <dbReference type="ARBA" id="ARBA00004377"/>
    </source>
</evidence>
<accession>A0A7S8F7N1</accession>
<evidence type="ECO:0000256" key="5">
    <source>
        <dbReference type="ARBA" id="ARBA00022519"/>
    </source>
</evidence>
<evidence type="ECO:0000256" key="7">
    <source>
        <dbReference type="ARBA" id="ARBA00022989"/>
    </source>
</evidence>
<dbReference type="Pfam" id="PF25994">
    <property type="entry name" value="HH_AprE"/>
    <property type="match status" value="1"/>
</dbReference>
<keyword evidence="5 9" id="KW-0997">Cell inner membrane</keyword>
<gene>
    <name evidence="13" type="ORF">IRL76_10520</name>
</gene>
<dbReference type="InterPro" id="IPR058781">
    <property type="entry name" value="HH_AprE-like"/>
</dbReference>
<evidence type="ECO:0000256" key="3">
    <source>
        <dbReference type="ARBA" id="ARBA00022448"/>
    </source>
</evidence>
<keyword evidence="6 9" id="KW-0812">Transmembrane</keyword>
<comment type="similarity">
    <text evidence="2 9">Belongs to the membrane fusion protein (MFP) (TC 8.A.1) family.</text>
</comment>
<dbReference type="InterPro" id="IPR050739">
    <property type="entry name" value="MFP"/>
</dbReference>
<keyword evidence="7 9" id="KW-1133">Transmembrane helix</keyword>